<sequence>LSKLNVENQDLYAAVCKFCNVRLATATDVFRHLSDLNHQQLVKLKCQISGKEFDDYRRRLQNVVKPRTVTSSTGNLSASSVASTSKTALSTDASSSTTASVDASNSGKTPLSGTASKGPDASVTTVRTFTNSQKTGKQSANAPANAKTGTKLATSSSSLPKLLQPATDPSSRILTGRIYSFL</sequence>
<feature type="non-terminal residue" evidence="2">
    <location>
        <position position="1"/>
    </location>
</feature>
<feature type="region of interest" description="Disordered" evidence="1">
    <location>
        <begin position="87"/>
        <end position="169"/>
    </location>
</feature>
<protein>
    <submittedName>
        <fullName evidence="2">Uncharacterized protein</fullName>
    </submittedName>
</protein>
<organism evidence="2 3">
    <name type="scientific">Oesophagostomum dentatum</name>
    <name type="common">Nodular worm</name>
    <dbReference type="NCBI Taxonomy" id="61180"/>
    <lineage>
        <taxon>Eukaryota</taxon>
        <taxon>Metazoa</taxon>
        <taxon>Ecdysozoa</taxon>
        <taxon>Nematoda</taxon>
        <taxon>Chromadorea</taxon>
        <taxon>Rhabditida</taxon>
        <taxon>Rhabditina</taxon>
        <taxon>Rhabditomorpha</taxon>
        <taxon>Strongyloidea</taxon>
        <taxon>Strongylidae</taxon>
        <taxon>Oesophagostomum</taxon>
    </lineage>
</organism>
<dbReference type="AlphaFoldDB" id="A0A0B1TA99"/>
<reference evidence="2 3" key="1">
    <citation type="submission" date="2014-03" db="EMBL/GenBank/DDBJ databases">
        <title>Draft genome of the hookworm Oesophagostomum dentatum.</title>
        <authorList>
            <person name="Mitreva M."/>
        </authorList>
    </citation>
    <scope>NUCLEOTIDE SEQUENCE [LARGE SCALE GENOMIC DNA]</scope>
    <source>
        <strain evidence="2 3">OD-Hann</strain>
    </source>
</reference>
<dbReference type="Proteomes" id="UP000053660">
    <property type="component" value="Unassembled WGS sequence"/>
</dbReference>
<feature type="compositionally biased region" description="Low complexity" evidence="1">
    <location>
        <begin position="87"/>
        <end position="106"/>
    </location>
</feature>
<gene>
    <name evidence="2" type="ORF">OESDEN_05570</name>
</gene>
<dbReference type="EMBL" id="KN550305">
    <property type="protein sequence ID" value="KHJ94498.1"/>
    <property type="molecule type" value="Genomic_DNA"/>
</dbReference>
<evidence type="ECO:0000313" key="2">
    <source>
        <dbReference type="EMBL" id="KHJ94498.1"/>
    </source>
</evidence>
<name>A0A0B1TA99_OESDE</name>
<evidence type="ECO:0000256" key="1">
    <source>
        <dbReference type="SAM" id="MobiDB-lite"/>
    </source>
</evidence>
<proteinExistence type="predicted"/>
<accession>A0A0B1TA99</accession>
<evidence type="ECO:0000313" key="3">
    <source>
        <dbReference type="Proteomes" id="UP000053660"/>
    </source>
</evidence>
<keyword evidence="3" id="KW-1185">Reference proteome</keyword>
<feature type="compositionally biased region" description="Polar residues" evidence="1">
    <location>
        <begin position="122"/>
        <end position="159"/>
    </location>
</feature>